<comment type="caution">
    <text evidence="5">The sequence shown here is derived from an EMBL/GenBank/DDBJ whole genome shotgun (WGS) entry which is preliminary data.</text>
</comment>
<evidence type="ECO:0000256" key="3">
    <source>
        <dbReference type="SAM" id="MobiDB-lite"/>
    </source>
</evidence>
<evidence type="ECO:0000256" key="2">
    <source>
        <dbReference type="ARBA" id="ARBA00023136"/>
    </source>
</evidence>
<organism evidence="5 6">
    <name type="scientific">Nepenthes gracilis</name>
    <name type="common">Slender pitcher plant</name>
    <dbReference type="NCBI Taxonomy" id="150966"/>
    <lineage>
        <taxon>Eukaryota</taxon>
        <taxon>Viridiplantae</taxon>
        <taxon>Streptophyta</taxon>
        <taxon>Embryophyta</taxon>
        <taxon>Tracheophyta</taxon>
        <taxon>Spermatophyta</taxon>
        <taxon>Magnoliopsida</taxon>
        <taxon>eudicotyledons</taxon>
        <taxon>Gunneridae</taxon>
        <taxon>Pentapetalae</taxon>
        <taxon>Caryophyllales</taxon>
        <taxon>Nepenthaceae</taxon>
        <taxon>Nepenthes</taxon>
    </lineage>
</organism>
<dbReference type="Proteomes" id="UP001279734">
    <property type="component" value="Unassembled WGS sequence"/>
</dbReference>
<keyword evidence="4" id="KW-1133">Transmembrane helix</keyword>
<feature type="region of interest" description="Disordered" evidence="3">
    <location>
        <begin position="1"/>
        <end position="32"/>
    </location>
</feature>
<feature type="compositionally biased region" description="Low complexity" evidence="3">
    <location>
        <begin position="20"/>
        <end position="32"/>
    </location>
</feature>
<proteinExistence type="predicted"/>
<name>A0AAD3P3N9_NEPGR</name>
<comment type="subcellular location">
    <subcellularLocation>
        <location evidence="1">Membrane</location>
    </subcellularLocation>
</comment>
<keyword evidence="4" id="KW-0812">Transmembrane</keyword>
<accession>A0AAD3P3N9</accession>
<protein>
    <recommendedName>
        <fullName evidence="7">Late embryogenesis abundant protein LEA-2 subgroup domain-containing protein</fullName>
    </recommendedName>
</protein>
<evidence type="ECO:0000313" key="6">
    <source>
        <dbReference type="Proteomes" id="UP001279734"/>
    </source>
</evidence>
<dbReference type="Gene3D" id="2.60.40.1820">
    <property type="match status" value="1"/>
</dbReference>
<feature type="region of interest" description="Disordered" evidence="3">
    <location>
        <begin position="233"/>
        <end position="252"/>
    </location>
</feature>
<reference evidence="5" key="1">
    <citation type="submission" date="2023-05" db="EMBL/GenBank/DDBJ databases">
        <title>Nepenthes gracilis genome sequencing.</title>
        <authorList>
            <person name="Fukushima K."/>
        </authorList>
    </citation>
    <scope>NUCLEOTIDE SEQUENCE</scope>
    <source>
        <strain evidence="5">SING2019-196</strain>
    </source>
</reference>
<dbReference type="InterPro" id="IPR044839">
    <property type="entry name" value="NDR1-like"/>
</dbReference>
<dbReference type="PANTHER" id="PTHR31234:SF2">
    <property type="entry name" value="OS05G0199100 PROTEIN"/>
    <property type="match status" value="1"/>
</dbReference>
<evidence type="ECO:0000256" key="1">
    <source>
        <dbReference type="ARBA" id="ARBA00004370"/>
    </source>
</evidence>
<gene>
    <name evidence="5" type="ORF">Nepgr_000953</name>
</gene>
<keyword evidence="6" id="KW-1185">Reference proteome</keyword>
<dbReference type="GO" id="GO:0005886">
    <property type="term" value="C:plasma membrane"/>
    <property type="evidence" value="ECO:0007669"/>
    <property type="project" value="TreeGrafter"/>
</dbReference>
<dbReference type="AlphaFoldDB" id="A0AAD3P3N9"/>
<feature type="compositionally biased region" description="Basic and acidic residues" evidence="3">
    <location>
        <begin position="192"/>
        <end position="206"/>
    </location>
</feature>
<feature type="region of interest" description="Disordered" evidence="3">
    <location>
        <begin position="183"/>
        <end position="206"/>
    </location>
</feature>
<evidence type="ECO:0000313" key="5">
    <source>
        <dbReference type="EMBL" id="GMG99113.1"/>
    </source>
</evidence>
<dbReference type="SUPFAM" id="SSF117070">
    <property type="entry name" value="LEA14-like"/>
    <property type="match status" value="1"/>
</dbReference>
<evidence type="ECO:0000256" key="4">
    <source>
        <dbReference type="SAM" id="Phobius"/>
    </source>
</evidence>
<keyword evidence="2 4" id="KW-0472">Membrane</keyword>
<dbReference type="EMBL" id="BSYO01000001">
    <property type="protein sequence ID" value="GMG99113.1"/>
    <property type="molecule type" value="Genomic_DNA"/>
</dbReference>
<dbReference type="PANTHER" id="PTHR31234">
    <property type="entry name" value="LATE EMBRYOGENESIS ABUNDANT (LEA) HYDROXYPROLINE-RICH GLYCOPROTEIN FAMILY"/>
    <property type="match status" value="1"/>
</dbReference>
<sequence>MTDRVYPASKLNPPPSQTMNGNTTTPATNGAANQRFPAAKSQLYNPNRPRLTYRPQPRESRRCSCRRFCCLCFLYTLIFLLCLALLVAIAACICYVLYHPKHPTFSVSSLRISSFNLSSADPTTSYSHVTSRVDVVLSAKNPNKKLSFFYDPFTVSLSSGSVDLGNGSFPAFTSAPGNDTIMRSKVSSDPAKSQDSDSATELRSDLSKNNGFPIGIQLDTRVNVKMGKLKSKKSASEFPATGSADLHPKKAAAKRRRCRWLPYLMPSVRSI</sequence>
<evidence type="ECO:0008006" key="7">
    <source>
        <dbReference type="Google" id="ProtNLM"/>
    </source>
</evidence>
<dbReference type="GO" id="GO:0098542">
    <property type="term" value="P:defense response to other organism"/>
    <property type="evidence" value="ECO:0007669"/>
    <property type="project" value="InterPro"/>
</dbReference>
<feature type="transmembrane region" description="Helical" evidence="4">
    <location>
        <begin position="68"/>
        <end position="98"/>
    </location>
</feature>